<gene>
    <name evidence="3" type="ORF">DJ010_19040</name>
</gene>
<comment type="caution">
    <text evidence="3">The sequence shown here is derived from an EMBL/GenBank/DDBJ whole genome shotgun (WGS) entry which is preliminary data.</text>
</comment>
<accession>A0A316TFI5</accession>
<dbReference type="SUPFAM" id="SSF53474">
    <property type="entry name" value="alpha/beta-Hydrolases"/>
    <property type="match status" value="1"/>
</dbReference>
<proteinExistence type="predicted"/>
<keyword evidence="4" id="KW-1185">Reference proteome</keyword>
<dbReference type="RefSeq" id="WP_109696744.1">
    <property type="nucleotide sequence ID" value="NZ_QGDD01000010.1"/>
</dbReference>
<dbReference type="Gene3D" id="3.40.50.1820">
    <property type="entry name" value="alpha/beta hydrolase"/>
    <property type="match status" value="1"/>
</dbReference>
<feature type="domain" description="AB hydrolase-1" evidence="2">
    <location>
        <begin position="32"/>
        <end position="141"/>
    </location>
</feature>
<dbReference type="PRINTS" id="PR00412">
    <property type="entry name" value="EPOXHYDRLASE"/>
</dbReference>
<dbReference type="Pfam" id="PF00561">
    <property type="entry name" value="Abhydrolase_1"/>
    <property type="match status" value="1"/>
</dbReference>
<reference evidence="3 4" key="1">
    <citation type="submission" date="2018-05" db="EMBL/GenBank/DDBJ databases">
        <title>Nocardioides silvaticus genome.</title>
        <authorList>
            <person name="Li C."/>
            <person name="Wang G."/>
        </authorList>
    </citation>
    <scope>NUCLEOTIDE SEQUENCE [LARGE SCALE GENOMIC DNA]</scope>
    <source>
        <strain evidence="3 4">CCTCC AB 2018079</strain>
    </source>
</reference>
<evidence type="ECO:0000256" key="1">
    <source>
        <dbReference type="ARBA" id="ARBA00022801"/>
    </source>
</evidence>
<dbReference type="InterPro" id="IPR029058">
    <property type="entry name" value="AB_hydrolase_fold"/>
</dbReference>
<name>A0A316TFI5_9ACTN</name>
<dbReference type="GO" id="GO:0016787">
    <property type="term" value="F:hydrolase activity"/>
    <property type="evidence" value="ECO:0007669"/>
    <property type="project" value="UniProtKB-KW"/>
</dbReference>
<evidence type="ECO:0000259" key="2">
    <source>
        <dbReference type="Pfam" id="PF00561"/>
    </source>
</evidence>
<dbReference type="PANTHER" id="PTHR43329">
    <property type="entry name" value="EPOXIDE HYDROLASE"/>
    <property type="match status" value="1"/>
</dbReference>
<dbReference type="AlphaFoldDB" id="A0A316TFI5"/>
<evidence type="ECO:0000313" key="4">
    <source>
        <dbReference type="Proteomes" id="UP000245507"/>
    </source>
</evidence>
<dbReference type="InterPro" id="IPR000639">
    <property type="entry name" value="Epox_hydrolase-like"/>
</dbReference>
<dbReference type="EMBL" id="QGDD01000010">
    <property type="protein sequence ID" value="PWN01262.1"/>
    <property type="molecule type" value="Genomic_DNA"/>
</dbReference>
<dbReference type="OrthoDB" id="2987348at2"/>
<protein>
    <submittedName>
        <fullName evidence="3">Alpha/beta hydrolase</fullName>
    </submittedName>
</protein>
<evidence type="ECO:0000313" key="3">
    <source>
        <dbReference type="EMBL" id="PWN01262.1"/>
    </source>
</evidence>
<dbReference type="InterPro" id="IPR000073">
    <property type="entry name" value="AB_hydrolase_1"/>
</dbReference>
<dbReference type="Proteomes" id="UP000245507">
    <property type="component" value="Unassembled WGS sequence"/>
</dbReference>
<organism evidence="3 4">
    <name type="scientific">Nocardioides silvaticus</name>
    <dbReference type="NCBI Taxonomy" id="2201891"/>
    <lineage>
        <taxon>Bacteria</taxon>
        <taxon>Bacillati</taxon>
        <taxon>Actinomycetota</taxon>
        <taxon>Actinomycetes</taxon>
        <taxon>Propionibacteriales</taxon>
        <taxon>Nocardioidaceae</taxon>
        <taxon>Nocardioides</taxon>
    </lineage>
</organism>
<sequence>MTTEQARTRISAVEREGLVFDVLDDGPVDGEPVVLLHGWPERATVWRDVAPLLHAAGYRTLAMDRRGFAPGARPERRRDYRLPALAADVAALIDEIGGSVHVVGHDWGAATAWMTAGTYPDRVRTLTAVSVAHPASFLKAMVRSDQGLRSWYMLLFNLPYLPEALIRRGWAEPLLRRAGMDADGVDRFRSEIVEDGGLSASLGCYRAMFLGDPRDVRFRVSAPTTMVWSTGDAALARWGAEHSEEWVDAPFELVVLDGVSHWIPTEAPEALAEAILERVAGG</sequence>
<keyword evidence="1 3" id="KW-0378">Hydrolase</keyword>